<dbReference type="PANTHER" id="PTHR11142">
    <property type="entry name" value="PSEUDOURIDYLATE SYNTHASE"/>
    <property type="match status" value="1"/>
</dbReference>
<comment type="catalytic activity">
    <reaction evidence="4 7">
        <text>uridine(38/39/40) in tRNA = pseudouridine(38/39/40) in tRNA</text>
        <dbReference type="Rhea" id="RHEA:22376"/>
        <dbReference type="Rhea" id="RHEA-COMP:10085"/>
        <dbReference type="Rhea" id="RHEA-COMP:10087"/>
        <dbReference type="ChEBI" id="CHEBI:65314"/>
        <dbReference type="ChEBI" id="CHEBI:65315"/>
        <dbReference type="EC" id="5.4.99.12"/>
    </reaction>
</comment>
<dbReference type="AlphaFoldDB" id="E7RWN5"/>
<comment type="subunit">
    <text evidence="4">Homodimer.</text>
</comment>
<evidence type="ECO:0000256" key="5">
    <source>
        <dbReference type="PIRSR" id="PIRSR001430-1"/>
    </source>
</evidence>
<dbReference type="InterPro" id="IPR001406">
    <property type="entry name" value="PsdUridine_synth_TruA"/>
</dbReference>
<dbReference type="EC" id="5.4.99.12" evidence="4"/>
<dbReference type="CDD" id="cd02570">
    <property type="entry name" value="PseudoU_synth_EcTruA"/>
    <property type="match status" value="1"/>
</dbReference>
<evidence type="ECO:0000313" key="11">
    <source>
        <dbReference type="Proteomes" id="UP000011021"/>
    </source>
</evidence>
<feature type="active site" description="Nucleophile" evidence="4 5">
    <location>
        <position position="94"/>
    </location>
</feature>
<evidence type="ECO:0000256" key="3">
    <source>
        <dbReference type="ARBA" id="ARBA00023235"/>
    </source>
</evidence>
<keyword evidence="3 4" id="KW-0413">Isomerase</keyword>
<dbReference type="FunFam" id="3.30.70.580:FF:000001">
    <property type="entry name" value="tRNA pseudouridine synthase A"/>
    <property type="match status" value="1"/>
</dbReference>
<evidence type="ECO:0000256" key="8">
    <source>
        <dbReference type="SAM" id="MobiDB-lite"/>
    </source>
</evidence>
<evidence type="ECO:0000259" key="9">
    <source>
        <dbReference type="Pfam" id="PF01416"/>
    </source>
</evidence>
<comment type="caution">
    <text evidence="4">Lacks conserved residue(s) required for the propagation of feature annotation.</text>
</comment>
<dbReference type="eggNOG" id="COG0101">
    <property type="taxonomic scope" value="Bacteria"/>
</dbReference>
<comment type="similarity">
    <text evidence="1 4 7">Belongs to the tRNA pseudouridine synthase TruA family.</text>
</comment>
<dbReference type="Proteomes" id="UP000011021">
    <property type="component" value="Unassembled WGS sequence"/>
</dbReference>
<keyword evidence="2 4" id="KW-0819">tRNA processing</keyword>
<reference evidence="10 11" key="1">
    <citation type="submission" date="2010-12" db="EMBL/GenBank/DDBJ databases">
        <authorList>
            <person name="Muzny D."/>
            <person name="Qin X."/>
            <person name="Deng J."/>
            <person name="Jiang H."/>
            <person name="Liu Y."/>
            <person name="Qu J."/>
            <person name="Song X.-Z."/>
            <person name="Zhang L."/>
            <person name="Thornton R."/>
            <person name="Coyle M."/>
            <person name="Francisco L."/>
            <person name="Jackson L."/>
            <person name="Javaid M."/>
            <person name="Korchina V."/>
            <person name="Kovar C."/>
            <person name="Mata R."/>
            <person name="Mathew T."/>
            <person name="Ngo R."/>
            <person name="Nguyen L."/>
            <person name="Nguyen N."/>
            <person name="Okwuonu G."/>
            <person name="Ongeri F."/>
            <person name="Pham C."/>
            <person name="Simmons D."/>
            <person name="Wilczek-Boney K."/>
            <person name="Hale W."/>
            <person name="Jakkamsetti A."/>
            <person name="Pham P."/>
            <person name="Ruth R."/>
            <person name="San Lucas F."/>
            <person name="Warren J."/>
            <person name="Zhang J."/>
            <person name="Zhao Z."/>
            <person name="Zhou C."/>
            <person name="Zhu D."/>
            <person name="Lee S."/>
            <person name="Bess C."/>
            <person name="Blankenburg K."/>
            <person name="Forbes L."/>
            <person name="Fu Q."/>
            <person name="Gubbala S."/>
            <person name="Hirani K."/>
            <person name="Jayaseelan J.C."/>
            <person name="Lara F."/>
            <person name="Munidasa M."/>
            <person name="Palculict T."/>
            <person name="Patil S."/>
            <person name="Pu L.-L."/>
            <person name="Saada N."/>
            <person name="Tang L."/>
            <person name="Weissenberger G."/>
            <person name="Zhu Y."/>
            <person name="Hemphill L."/>
            <person name="Shang Y."/>
            <person name="Youmans B."/>
            <person name="Ayvaz T."/>
            <person name="Ross M."/>
            <person name="Santibanez J."/>
            <person name="Aqrawi P."/>
            <person name="Gross S."/>
            <person name="Joshi V."/>
            <person name="Fowler G."/>
            <person name="Nazareth L."/>
            <person name="Reid J."/>
            <person name="Worley K."/>
            <person name="Petrosino J."/>
            <person name="Highlander S."/>
            <person name="Gibbs R."/>
        </authorList>
    </citation>
    <scope>NUCLEOTIDE SEQUENCE [LARGE SCALE GENOMIC DNA]</scope>
    <source>
        <strain evidence="10 11">ATCC 51599</strain>
    </source>
</reference>
<dbReference type="Pfam" id="PF01416">
    <property type="entry name" value="PseudoU_synth_1"/>
    <property type="match status" value="2"/>
</dbReference>
<dbReference type="PIRSF" id="PIRSF001430">
    <property type="entry name" value="tRNA_psdUrid_synth"/>
    <property type="match status" value="1"/>
</dbReference>
<dbReference type="GO" id="GO:0031119">
    <property type="term" value="P:tRNA pseudouridine synthesis"/>
    <property type="evidence" value="ECO:0007669"/>
    <property type="project" value="UniProtKB-UniRule"/>
</dbReference>
<dbReference type="HOGENOM" id="CLU_014673_0_2_4"/>
<dbReference type="GO" id="GO:0160147">
    <property type="term" value="F:tRNA pseudouridine(38-40) synthase activity"/>
    <property type="evidence" value="ECO:0007669"/>
    <property type="project" value="UniProtKB-EC"/>
</dbReference>
<evidence type="ECO:0000256" key="7">
    <source>
        <dbReference type="RuleBase" id="RU003792"/>
    </source>
</evidence>
<feature type="region of interest" description="Disordered" evidence="8">
    <location>
        <begin position="1"/>
        <end position="37"/>
    </location>
</feature>
<dbReference type="InterPro" id="IPR020097">
    <property type="entry name" value="PsdUridine_synth_TruA_a/b_dom"/>
</dbReference>
<dbReference type="NCBIfam" id="TIGR00071">
    <property type="entry name" value="hisT_truA"/>
    <property type="match status" value="1"/>
</dbReference>
<dbReference type="HAMAP" id="MF_00171">
    <property type="entry name" value="TruA"/>
    <property type="match status" value="1"/>
</dbReference>
<feature type="domain" description="Pseudouridine synthase I TruA alpha/beta" evidence="9">
    <location>
        <begin position="47"/>
        <end position="147"/>
    </location>
</feature>
<dbReference type="Gene3D" id="3.30.70.580">
    <property type="entry name" value="Pseudouridine synthase I, catalytic domain, N-terminal subdomain"/>
    <property type="match status" value="1"/>
</dbReference>
<accession>E7RWN5</accession>
<dbReference type="RefSeq" id="WP_005673321.1">
    <property type="nucleotide sequence ID" value="NZ_CP146288.1"/>
</dbReference>
<protein>
    <recommendedName>
        <fullName evidence="4">tRNA pseudouridine synthase A</fullName>
        <ecNumber evidence="4">5.4.99.12</ecNumber>
    </recommendedName>
    <alternativeName>
        <fullName evidence="4">tRNA pseudouridine(38-40) synthase</fullName>
    </alternativeName>
    <alternativeName>
        <fullName evidence="4">tRNA pseudouridylate synthase I</fullName>
    </alternativeName>
    <alternativeName>
        <fullName evidence="4">tRNA-uridine isomerase I</fullName>
    </alternativeName>
</protein>
<evidence type="ECO:0000256" key="2">
    <source>
        <dbReference type="ARBA" id="ARBA00022694"/>
    </source>
</evidence>
<keyword evidence="11" id="KW-1185">Reference proteome</keyword>
<proteinExistence type="inferred from homology"/>
<dbReference type="InterPro" id="IPR020103">
    <property type="entry name" value="PsdUridine_synth_cat_dom_sf"/>
</dbReference>
<feature type="domain" description="Pseudouridine synthase I TruA alpha/beta" evidence="9">
    <location>
        <begin position="187"/>
        <end position="289"/>
    </location>
</feature>
<dbReference type="InterPro" id="IPR020095">
    <property type="entry name" value="PsdUridine_synth_TruA_C"/>
</dbReference>
<feature type="binding site" evidence="4 6">
    <location>
        <position position="154"/>
    </location>
    <ligand>
        <name>substrate</name>
    </ligand>
</feature>
<sequence length="307" mass="33188">MDDDLTGDRQAEAGRAEGVLPAGGAETQPADGQMGDVPRHRWVCGVSYDGRDFCGWQKQPPVPGLAPSVQTTVEAALSAVAGQTIDIRCAGRTDAGVHALEQVIEFSTTAQRPPTAWVRGANAHLPDTVAVRWAAPLAPDADFDARFSARERTYWYVLIDSPVAPPLWQGRAGWTHRPLDVARMQAAARSVLGTHDFSSFRASECQAATPVRTLTEWTVERHGAFVMMRLTANAFLHHMVRNLVGSLVYVGDGRRPVSWMAEVLAARSRSAGAPTFAAGGLYLASVRYDEAWGLPCTVRPLSMAELV</sequence>
<evidence type="ECO:0000313" key="10">
    <source>
        <dbReference type="EMBL" id="EFV95139.1"/>
    </source>
</evidence>
<dbReference type="SUPFAM" id="SSF55120">
    <property type="entry name" value="Pseudouridine synthase"/>
    <property type="match status" value="1"/>
</dbReference>
<gene>
    <name evidence="4 10" type="primary">truA</name>
    <name evidence="10" type="ORF">HMPREF0551_1097</name>
</gene>
<dbReference type="PANTHER" id="PTHR11142:SF0">
    <property type="entry name" value="TRNA PSEUDOURIDINE SYNTHASE-LIKE 1"/>
    <property type="match status" value="1"/>
</dbReference>
<dbReference type="STRING" id="887898.HMPREF0551_1097"/>
<dbReference type="EMBL" id="AEQP01000004">
    <property type="protein sequence ID" value="EFV95139.1"/>
    <property type="molecule type" value="Genomic_DNA"/>
</dbReference>
<comment type="function">
    <text evidence="4">Formation of pseudouridine at positions 38, 39 and 40 in the anticodon stem and loop of transfer RNAs.</text>
</comment>
<comment type="caution">
    <text evidence="10">The sequence shown here is derived from an EMBL/GenBank/DDBJ whole genome shotgun (WGS) entry which is preliminary data.</text>
</comment>
<organism evidence="10 11">
    <name type="scientific">Lautropia mirabilis ATCC 51599</name>
    <dbReference type="NCBI Taxonomy" id="887898"/>
    <lineage>
        <taxon>Bacteria</taxon>
        <taxon>Pseudomonadati</taxon>
        <taxon>Pseudomonadota</taxon>
        <taxon>Betaproteobacteria</taxon>
        <taxon>Burkholderiales</taxon>
        <taxon>Burkholderiaceae</taxon>
        <taxon>Lautropia</taxon>
    </lineage>
</organism>
<name>E7RWN5_9BURK</name>
<dbReference type="Gene3D" id="3.30.70.660">
    <property type="entry name" value="Pseudouridine synthase I, catalytic domain, C-terminal subdomain"/>
    <property type="match status" value="1"/>
</dbReference>
<evidence type="ECO:0000256" key="6">
    <source>
        <dbReference type="PIRSR" id="PIRSR001430-2"/>
    </source>
</evidence>
<evidence type="ECO:0000256" key="1">
    <source>
        <dbReference type="ARBA" id="ARBA00009375"/>
    </source>
</evidence>
<dbReference type="GO" id="GO:0003723">
    <property type="term" value="F:RNA binding"/>
    <property type="evidence" value="ECO:0007669"/>
    <property type="project" value="InterPro"/>
</dbReference>
<dbReference type="InterPro" id="IPR020094">
    <property type="entry name" value="TruA/RsuA/RluB/E/F_N"/>
</dbReference>
<feature type="compositionally biased region" description="Basic and acidic residues" evidence="8">
    <location>
        <begin position="1"/>
        <end position="15"/>
    </location>
</feature>
<evidence type="ECO:0000256" key="4">
    <source>
        <dbReference type="HAMAP-Rule" id="MF_00171"/>
    </source>
</evidence>